<dbReference type="Pfam" id="PF12004">
    <property type="entry name" value="DAB2P_C"/>
    <property type="match status" value="1"/>
</dbReference>
<feature type="compositionally biased region" description="Polar residues" evidence="2">
    <location>
        <begin position="311"/>
        <end position="328"/>
    </location>
</feature>
<evidence type="ECO:0000256" key="2">
    <source>
        <dbReference type="SAM" id="MobiDB-lite"/>
    </source>
</evidence>
<evidence type="ECO:0000259" key="3">
    <source>
        <dbReference type="Pfam" id="PF12004"/>
    </source>
</evidence>
<keyword evidence="5" id="KW-1185">Reference proteome</keyword>
<evidence type="ECO:0000256" key="1">
    <source>
        <dbReference type="SAM" id="Coils"/>
    </source>
</evidence>
<dbReference type="Proteomes" id="UP001044222">
    <property type="component" value="Unassembled WGS sequence"/>
</dbReference>
<feature type="compositionally biased region" description="Polar residues" evidence="2">
    <location>
        <begin position="173"/>
        <end position="201"/>
    </location>
</feature>
<reference evidence="4" key="1">
    <citation type="submission" date="2021-01" db="EMBL/GenBank/DDBJ databases">
        <title>A chromosome-scale assembly of European eel, Anguilla anguilla.</title>
        <authorList>
            <person name="Henkel C."/>
            <person name="Jong-Raadsen S.A."/>
            <person name="Dufour S."/>
            <person name="Weltzien F.-A."/>
            <person name="Palstra A.P."/>
            <person name="Pelster B."/>
            <person name="Spaink H.P."/>
            <person name="Van Den Thillart G.E."/>
            <person name="Jansen H."/>
            <person name="Zahm M."/>
            <person name="Klopp C."/>
            <person name="Cedric C."/>
            <person name="Louis A."/>
            <person name="Berthelot C."/>
            <person name="Parey E."/>
            <person name="Roest Crollius H."/>
            <person name="Montfort J."/>
            <person name="Robinson-Rechavi M."/>
            <person name="Bucao C."/>
            <person name="Bouchez O."/>
            <person name="Gislard M."/>
            <person name="Lluch J."/>
            <person name="Milhes M."/>
            <person name="Lampietro C."/>
            <person name="Lopez Roques C."/>
            <person name="Donnadieu C."/>
            <person name="Braasch I."/>
            <person name="Desvignes T."/>
            <person name="Postlethwait J."/>
            <person name="Bobe J."/>
            <person name="Guiguen Y."/>
            <person name="Dirks R."/>
        </authorList>
    </citation>
    <scope>NUCLEOTIDE SEQUENCE</scope>
    <source>
        <strain evidence="4">Tag_6206</strain>
        <tissue evidence="4">Liver</tissue>
    </source>
</reference>
<keyword evidence="1" id="KW-0175">Coiled coil</keyword>
<gene>
    <name evidence="4" type="ORF">ANANG_G00009430</name>
</gene>
<name>A0A9D3MXM3_ANGAN</name>
<feature type="region of interest" description="Disordered" evidence="2">
    <location>
        <begin position="1"/>
        <end position="63"/>
    </location>
</feature>
<dbReference type="AlphaFoldDB" id="A0A9D3MXM3"/>
<dbReference type="EMBL" id="JAFIRN010000001">
    <property type="protein sequence ID" value="KAG5856580.1"/>
    <property type="molecule type" value="Genomic_DNA"/>
</dbReference>
<proteinExistence type="predicted"/>
<sequence length="489" mass="54345">MLNSSQASISGLGSYGGWGPRERARGPLRAGGACRPARGSSMSGGLRLSQMGTTTDSLSQQQQAAALRYPLSFQNPLFHMASDGPQLHHQHSRAQPPPPLLLAPEPEVVHSSYVPAFGHGGFSRSEDLSTLRPGANLGQPSIIHSHSYSDDYTRHNQADYNRRQLSIHMQDNIQQQQHLGTSHSSLATPPSTVQPVRQSSVAPPPQRVKSQTSHQLSVSSAATPAPPAKVRPPSGNLLQSPESGFGVRQAPRQQLSVKDSPAPGLPHQQSSVRESQAPQGPQGGVTQTQQQSQQQQQQQQPQQQHLLKPSISKQGSQSPSTLTPSPASERTVAWVSNMPHLSADIESSRIDREEFKLKEYSKSMDESRLDRVREYEEEIHSLKERLIMSHRKLEEYERRLLTQEQQTNKILLQYQNRLEDSERRLRQQQAEKDTQIKGIISRLMAVEDELRGGAVSDLKPRMFADQGRRQSILVQPRLAPVPPRVHRLH</sequence>
<evidence type="ECO:0000313" key="4">
    <source>
        <dbReference type="EMBL" id="KAG5856580.1"/>
    </source>
</evidence>
<feature type="coiled-coil region" evidence="1">
    <location>
        <begin position="372"/>
        <end position="431"/>
    </location>
</feature>
<feature type="compositionally biased region" description="Low complexity" evidence="2">
    <location>
        <begin position="38"/>
        <end position="52"/>
    </location>
</feature>
<accession>A0A9D3MXM3</accession>
<feature type="region of interest" description="Disordered" evidence="2">
    <location>
        <begin position="128"/>
        <end position="150"/>
    </location>
</feature>
<dbReference type="InterPro" id="IPR021887">
    <property type="entry name" value="DAB2P_C"/>
</dbReference>
<evidence type="ECO:0000313" key="5">
    <source>
        <dbReference type="Proteomes" id="UP001044222"/>
    </source>
</evidence>
<feature type="domain" description="Disabled homolog 2-interacting protein C-terminal" evidence="3">
    <location>
        <begin position="269"/>
        <end position="451"/>
    </location>
</feature>
<feature type="compositionally biased region" description="Low complexity" evidence="2">
    <location>
        <begin position="276"/>
        <end position="304"/>
    </location>
</feature>
<protein>
    <recommendedName>
        <fullName evidence="3">Disabled homolog 2-interacting protein C-terminal domain-containing protein</fullName>
    </recommendedName>
</protein>
<organism evidence="4 5">
    <name type="scientific">Anguilla anguilla</name>
    <name type="common">European freshwater eel</name>
    <name type="synonym">Muraena anguilla</name>
    <dbReference type="NCBI Taxonomy" id="7936"/>
    <lineage>
        <taxon>Eukaryota</taxon>
        <taxon>Metazoa</taxon>
        <taxon>Chordata</taxon>
        <taxon>Craniata</taxon>
        <taxon>Vertebrata</taxon>
        <taxon>Euteleostomi</taxon>
        <taxon>Actinopterygii</taxon>
        <taxon>Neopterygii</taxon>
        <taxon>Teleostei</taxon>
        <taxon>Anguilliformes</taxon>
        <taxon>Anguillidae</taxon>
        <taxon>Anguilla</taxon>
    </lineage>
</organism>
<feature type="region of interest" description="Disordered" evidence="2">
    <location>
        <begin position="173"/>
        <end position="329"/>
    </location>
</feature>
<feature type="compositionally biased region" description="Polar residues" evidence="2">
    <location>
        <begin position="1"/>
        <end position="11"/>
    </location>
</feature>
<comment type="caution">
    <text evidence="4">The sequence shown here is derived from an EMBL/GenBank/DDBJ whole genome shotgun (WGS) entry which is preliminary data.</text>
</comment>